<dbReference type="PANTHER" id="PTHR42755:SF1">
    <property type="entry name" value="3-DEOXY-D-MANNO-OCTULOSONIC ACID TRANSFERASE, MITOCHONDRIAL-RELATED"/>
    <property type="match status" value="1"/>
</dbReference>
<dbReference type="Pfam" id="PF04413">
    <property type="entry name" value="Glycos_transf_N"/>
    <property type="match status" value="1"/>
</dbReference>
<dbReference type="AlphaFoldDB" id="A0AAU9CGK3"/>
<protein>
    <recommendedName>
        <fullName evidence="3 8">3-deoxy-D-manno-octulosonic acid transferase</fullName>
        <shortName evidence="8">Kdo transferase</shortName>
        <ecNumber evidence="2 8">2.4.99.12</ecNumber>
    </recommendedName>
    <alternativeName>
        <fullName evidence="5 8">Lipid IV(A) 3-deoxy-D-manno-octulosonic acid transferase</fullName>
    </alternativeName>
</protein>
<dbReference type="RefSeq" id="WP_338393187.1">
    <property type="nucleotide sequence ID" value="NZ_AP025314.1"/>
</dbReference>
<evidence type="ECO:0000259" key="9">
    <source>
        <dbReference type="Pfam" id="PF04413"/>
    </source>
</evidence>
<comment type="similarity">
    <text evidence="8">Belongs to the glycosyltransferase group 1 family.</text>
</comment>
<dbReference type="GO" id="GO:0005886">
    <property type="term" value="C:plasma membrane"/>
    <property type="evidence" value="ECO:0007669"/>
    <property type="project" value="UniProtKB-SubCell"/>
</dbReference>
<keyword evidence="8" id="KW-0812">Transmembrane</keyword>
<dbReference type="GO" id="GO:0009245">
    <property type="term" value="P:lipid A biosynthetic process"/>
    <property type="evidence" value="ECO:0007669"/>
    <property type="project" value="TreeGrafter"/>
</dbReference>
<keyword evidence="8" id="KW-0472">Membrane</keyword>
<evidence type="ECO:0000313" key="10">
    <source>
        <dbReference type="EMBL" id="BDD07891.1"/>
    </source>
</evidence>
<dbReference type="GO" id="GO:0043842">
    <property type="term" value="F:Kdo transferase activity"/>
    <property type="evidence" value="ECO:0007669"/>
    <property type="project" value="UniProtKB-EC"/>
</dbReference>
<feature type="active site" description="Proton acceptor" evidence="7">
    <location>
        <position position="64"/>
    </location>
</feature>
<proteinExistence type="inferred from homology"/>
<evidence type="ECO:0000256" key="3">
    <source>
        <dbReference type="ARBA" id="ARBA00019077"/>
    </source>
</evidence>
<gene>
    <name evidence="10" type="ORF">FUAX_03230</name>
</gene>
<dbReference type="Gene3D" id="3.40.50.2000">
    <property type="entry name" value="Glycogen Phosphorylase B"/>
    <property type="match status" value="1"/>
</dbReference>
<comment type="function">
    <text evidence="8">Involved in lipopolysaccharide (LPS) biosynthesis. Catalyzes the transfer of 3-deoxy-D-manno-octulosonate (Kdo) residue(s) from CMP-Kdo to lipid IV(A), the tetraacyldisaccharide-1,4'-bisphosphate precursor of lipid A.</text>
</comment>
<reference evidence="10 11" key="1">
    <citation type="submission" date="2021-12" db="EMBL/GenBank/DDBJ databases">
        <title>Genome sequencing of bacteria with rrn-lacking chromosome and rrn-plasmid.</title>
        <authorList>
            <person name="Anda M."/>
            <person name="Iwasaki W."/>
        </authorList>
    </citation>
    <scope>NUCLEOTIDE SEQUENCE [LARGE SCALE GENOMIC DNA]</scope>
    <source>
        <strain evidence="10 11">DSM 100852</strain>
    </source>
</reference>
<keyword evidence="8" id="KW-0448">Lipopolysaccharide biosynthesis</keyword>
<evidence type="ECO:0000256" key="1">
    <source>
        <dbReference type="ARBA" id="ARBA00004713"/>
    </source>
</evidence>
<evidence type="ECO:0000313" key="11">
    <source>
        <dbReference type="Proteomes" id="UP001348817"/>
    </source>
</evidence>
<dbReference type="Gene3D" id="3.40.50.11720">
    <property type="entry name" value="3-Deoxy-D-manno-octulosonic-acid transferase, N-terminal domain"/>
    <property type="match status" value="1"/>
</dbReference>
<comment type="subcellular location">
    <subcellularLocation>
        <location evidence="8">Cell membrane</location>
    </subcellularLocation>
</comment>
<dbReference type="Proteomes" id="UP001348817">
    <property type="component" value="Chromosome"/>
</dbReference>
<dbReference type="EMBL" id="AP025314">
    <property type="protein sequence ID" value="BDD07891.1"/>
    <property type="molecule type" value="Genomic_DNA"/>
</dbReference>
<evidence type="ECO:0000256" key="7">
    <source>
        <dbReference type="PIRSR" id="PIRSR639901-1"/>
    </source>
</evidence>
<dbReference type="InterPro" id="IPR039901">
    <property type="entry name" value="Kdotransferase"/>
</dbReference>
<sequence length="419" mass="47624">MTISKIVYNVAMGAMAAGVRVGVLFSPKTKQFVEGRKGLLDNLRKEFSGNESPLAWFHCASLGEFEQARPVMEMFRKEYPDYKIVLTFFSPSGYEVRKNYEGADYICYLPLDSGSNAKAFLDAINPSIVFFVKYEFWYHYFSEIKRRNIPMILFSAIFRKSQPFFKAYGSLHREMLDCITKIFVQDSDSIALLKKIGKTEAQEAGDTRFDRVSAVCAEAKRVPLVESFKGDSRLMVIGSSWLSDMKVLYRLINQEYENLKFVIAPHNLKEAEMQTMEKSIRRRTIRFSEADSNSVRRSQVMIIDNFGMLSSIYRYADFSYIGGSFNKGLHNTLEAATFGAPIFFGNDETNAKFKEAKALVACGGAFEIADSDELKKKFDEVFEDEKAREEAATASADYVAQNTGASEMIIDYTRKLLAR</sequence>
<evidence type="ECO:0000256" key="6">
    <source>
        <dbReference type="ARBA" id="ARBA00049183"/>
    </source>
</evidence>
<comment type="catalytic activity">
    <reaction evidence="6 8">
        <text>lipid IVA (E. coli) + CMP-3-deoxy-beta-D-manno-octulosonate = alpha-Kdo-(2-&gt;6)-lipid IVA (E. coli) + CMP + H(+)</text>
        <dbReference type="Rhea" id="RHEA:28066"/>
        <dbReference type="ChEBI" id="CHEBI:15378"/>
        <dbReference type="ChEBI" id="CHEBI:58603"/>
        <dbReference type="ChEBI" id="CHEBI:60364"/>
        <dbReference type="ChEBI" id="CHEBI:60377"/>
        <dbReference type="ChEBI" id="CHEBI:85987"/>
        <dbReference type="EC" id="2.4.99.12"/>
    </reaction>
</comment>
<dbReference type="SUPFAM" id="SSF53756">
    <property type="entry name" value="UDP-Glycosyltransferase/glycogen phosphorylase"/>
    <property type="match status" value="1"/>
</dbReference>
<accession>A0AAU9CGK3</accession>
<keyword evidence="4 8" id="KW-0808">Transferase</keyword>
<keyword evidence="8" id="KW-1003">Cell membrane</keyword>
<evidence type="ECO:0000256" key="2">
    <source>
        <dbReference type="ARBA" id="ARBA00012621"/>
    </source>
</evidence>
<dbReference type="InterPro" id="IPR007507">
    <property type="entry name" value="Glycos_transf_N"/>
</dbReference>
<dbReference type="InterPro" id="IPR038107">
    <property type="entry name" value="Glycos_transf_N_sf"/>
</dbReference>
<feature type="domain" description="3-deoxy-D-manno-octulosonic-acid transferase N-terminal" evidence="9">
    <location>
        <begin position="49"/>
        <end position="210"/>
    </location>
</feature>
<evidence type="ECO:0000256" key="5">
    <source>
        <dbReference type="ARBA" id="ARBA00031445"/>
    </source>
</evidence>
<dbReference type="EC" id="2.4.99.12" evidence="2 8"/>
<feature type="transmembrane region" description="Helical" evidence="8">
    <location>
        <begin position="6"/>
        <end position="27"/>
    </location>
</feature>
<comment type="pathway">
    <text evidence="1 8">Bacterial outer membrane biogenesis; LPS core biosynthesis.</text>
</comment>
<dbReference type="GO" id="GO:0009244">
    <property type="term" value="P:lipopolysaccharide core region biosynthetic process"/>
    <property type="evidence" value="ECO:0007669"/>
    <property type="project" value="UniProtKB-UniRule"/>
</dbReference>
<evidence type="ECO:0000256" key="8">
    <source>
        <dbReference type="RuleBase" id="RU365103"/>
    </source>
</evidence>
<dbReference type="PANTHER" id="PTHR42755">
    <property type="entry name" value="3-DEOXY-MANNO-OCTULOSONATE CYTIDYLYLTRANSFERASE"/>
    <property type="match status" value="1"/>
</dbReference>
<keyword evidence="8" id="KW-1133">Transmembrane helix</keyword>
<keyword evidence="11" id="KW-1185">Reference proteome</keyword>
<organism evidence="10 11">
    <name type="scientific">Fulvitalea axinellae</name>
    <dbReference type="NCBI Taxonomy" id="1182444"/>
    <lineage>
        <taxon>Bacteria</taxon>
        <taxon>Pseudomonadati</taxon>
        <taxon>Bacteroidota</taxon>
        <taxon>Cytophagia</taxon>
        <taxon>Cytophagales</taxon>
        <taxon>Persicobacteraceae</taxon>
        <taxon>Fulvitalea</taxon>
    </lineage>
</organism>
<evidence type="ECO:0000256" key="4">
    <source>
        <dbReference type="ARBA" id="ARBA00022679"/>
    </source>
</evidence>
<dbReference type="KEGG" id="fax:FUAX_03230"/>
<name>A0AAU9CGK3_9BACT</name>